<evidence type="ECO:0000313" key="4">
    <source>
        <dbReference type="EMBL" id="KAK9405602.1"/>
    </source>
</evidence>
<proteinExistence type="predicted"/>
<reference evidence="4 5" key="1">
    <citation type="journal article" date="2024" name="Proc. Natl. Acad. Sci. U.S.A.">
        <title>The genetic regulatory architecture and epigenomic basis for age-related changes in rattlesnake venom.</title>
        <authorList>
            <person name="Hogan M.P."/>
            <person name="Holding M.L."/>
            <person name="Nystrom G.S."/>
            <person name="Colston T.J."/>
            <person name="Bartlett D.A."/>
            <person name="Mason A.J."/>
            <person name="Ellsworth S.A."/>
            <person name="Rautsaw R.M."/>
            <person name="Lawrence K.C."/>
            <person name="Strickland J.L."/>
            <person name="He B."/>
            <person name="Fraser P."/>
            <person name="Margres M.J."/>
            <person name="Gilbert D.M."/>
            <person name="Gibbs H.L."/>
            <person name="Parkinson C.L."/>
            <person name="Rokyta D.R."/>
        </authorList>
    </citation>
    <scope>NUCLEOTIDE SEQUENCE [LARGE SCALE GENOMIC DNA]</scope>
    <source>
        <strain evidence="4">DRR0105</strain>
    </source>
</reference>
<keyword evidence="5" id="KW-1185">Reference proteome</keyword>
<evidence type="ECO:0000313" key="5">
    <source>
        <dbReference type="Proteomes" id="UP001474421"/>
    </source>
</evidence>
<dbReference type="SUPFAM" id="SSF47353">
    <property type="entry name" value="Retrovirus capsid dimerization domain-like"/>
    <property type="match status" value="1"/>
</dbReference>
<sequence length="453" mass="51520">MCSWQSVRRQAEMVAASGGKEGGRGHKPAFSPSSPSGHPRGRSSLEKKPVLGWEGERLSRAKVEMAAERQEASSVGLHPYETRVEKGVKMEELERNGLALAGPTRFRKSPYVIQTFTIGEHFSRMAAKPTERDLEEGMLSPCWEAQWRDILKNRQSSCSGWSNPQIPGVLAPAETGEQPLQEEAGGLLPRERPLKASLDADPAEQGDDGEVKGEGQAEETPSAELHRQHFRWFCYQEAEGPWDVCARLRELCLNWLQPELNSKERMVELVVLEQFLAILPEDIQGWVGESGPETCAQAVALVEDFLLRQQETERWKQEVLGEFEEVAMSFSRDDDAGEKQPCREIKQEQANWLDKWESEDEEAVFEVLLEKAETQVLEENFGEQAAPRWEQRFPTDKRRNNAILDESGISGKHLDLYGRIRQGQSLNYKIYRCVKQLEDTDRINRDPRLQNGY</sequence>
<dbReference type="FunFam" id="1.10.4020.10:FF:000001">
    <property type="entry name" value="zinc finger protein 263 isoform X1"/>
    <property type="match status" value="1"/>
</dbReference>
<comment type="caution">
    <text evidence="4">The sequence shown here is derived from an EMBL/GenBank/DDBJ whole genome shotgun (WGS) entry which is preliminary data.</text>
</comment>
<dbReference type="PROSITE" id="PS50804">
    <property type="entry name" value="SCAN_BOX"/>
    <property type="match status" value="1"/>
</dbReference>
<name>A0AAW1BVU6_CROAD</name>
<organism evidence="4 5">
    <name type="scientific">Crotalus adamanteus</name>
    <name type="common">Eastern diamondback rattlesnake</name>
    <dbReference type="NCBI Taxonomy" id="8729"/>
    <lineage>
        <taxon>Eukaryota</taxon>
        <taxon>Metazoa</taxon>
        <taxon>Chordata</taxon>
        <taxon>Craniata</taxon>
        <taxon>Vertebrata</taxon>
        <taxon>Euteleostomi</taxon>
        <taxon>Lepidosauria</taxon>
        <taxon>Squamata</taxon>
        <taxon>Bifurcata</taxon>
        <taxon>Unidentata</taxon>
        <taxon>Episquamata</taxon>
        <taxon>Toxicofera</taxon>
        <taxon>Serpentes</taxon>
        <taxon>Colubroidea</taxon>
        <taxon>Viperidae</taxon>
        <taxon>Crotalinae</taxon>
        <taxon>Crotalus</taxon>
    </lineage>
</organism>
<evidence type="ECO:0000259" key="3">
    <source>
        <dbReference type="PROSITE" id="PS50804"/>
    </source>
</evidence>
<dbReference type="PANTHER" id="PTHR45935:SF15">
    <property type="entry name" value="SCAN BOX DOMAIN-CONTAINING PROTEIN"/>
    <property type="match status" value="1"/>
</dbReference>
<feature type="domain" description="SCAN box" evidence="3">
    <location>
        <begin position="227"/>
        <end position="305"/>
    </location>
</feature>
<keyword evidence="1" id="KW-0539">Nucleus</keyword>
<protein>
    <submittedName>
        <fullName evidence="4">Zinc finger protein</fullName>
    </submittedName>
</protein>
<dbReference type="Proteomes" id="UP001474421">
    <property type="component" value="Unassembled WGS sequence"/>
</dbReference>
<dbReference type="InterPro" id="IPR003309">
    <property type="entry name" value="SCAN_dom"/>
</dbReference>
<evidence type="ECO:0000256" key="2">
    <source>
        <dbReference type="SAM" id="MobiDB-lite"/>
    </source>
</evidence>
<feature type="region of interest" description="Disordered" evidence="2">
    <location>
        <begin position="1"/>
        <end position="51"/>
    </location>
</feature>
<dbReference type="InterPro" id="IPR050916">
    <property type="entry name" value="SCAN-C2H2_zinc_finger"/>
</dbReference>
<dbReference type="InterPro" id="IPR038269">
    <property type="entry name" value="SCAN_sf"/>
</dbReference>
<dbReference type="PANTHER" id="PTHR45935">
    <property type="entry name" value="PROTEIN ZBED8-RELATED"/>
    <property type="match status" value="1"/>
</dbReference>
<feature type="region of interest" description="Disordered" evidence="2">
    <location>
        <begin position="199"/>
        <end position="223"/>
    </location>
</feature>
<dbReference type="CDD" id="cd07936">
    <property type="entry name" value="SCAN"/>
    <property type="match status" value="1"/>
</dbReference>
<dbReference type="Gene3D" id="1.10.4020.10">
    <property type="entry name" value="DNA breaking-rejoining enzymes"/>
    <property type="match status" value="1"/>
</dbReference>
<dbReference type="SMART" id="SM00431">
    <property type="entry name" value="SCAN"/>
    <property type="match status" value="1"/>
</dbReference>
<gene>
    <name evidence="4" type="ORF">NXF25_004376</name>
</gene>
<dbReference type="EMBL" id="JAOTOJ010000002">
    <property type="protein sequence ID" value="KAK9405602.1"/>
    <property type="molecule type" value="Genomic_DNA"/>
</dbReference>
<dbReference type="AlphaFoldDB" id="A0AAW1BVU6"/>
<dbReference type="Pfam" id="PF02023">
    <property type="entry name" value="SCAN"/>
    <property type="match status" value="1"/>
</dbReference>
<accession>A0AAW1BVU6</accession>
<evidence type="ECO:0000256" key="1">
    <source>
        <dbReference type="ARBA" id="ARBA00023242"/>
    </source>
</evidence>